<evidence type="ECO:0000259" key="2">
    <source>
        <dbReference type="Pfam" id="PF13581"/>
    </source>
</evidence>
<dbReference type="InterPro" id="IPR050267">
    <property type="entry name" value="Anti-sigma-factor_SerPK"/>
</dbReference>
<dbReference type="Proteomes" id="UP000483802">
    <property type="component" value="Unassembled WGS sequence"/>
</dbReference>
<keyword evidence="1" id="KW-0808">Transferase</keyword>
<comment type="caution">
    <text evidence="3">The sequence shown here is derived from an EMBL/GenBank/DDBJ whole genome shotgun (WGS) entry which is preliminary data.</text>
</comment>
<gene>
    <name evidence="3" type="ORF">GPA10_31895</name>
</gene>
<organism evidence="3 4">
    <name type="scientific">Streptomyces typhae</name>
    <dbReference type="NCBI Taxonomy" id="2681492"/>
    <lineage>
        <taxon>Bacteria</taxon>
        <taxon>Bacillati</taxon>
        <taxon>Actinomycetota</taxon>
        <taxon>Actinomycetes</taxon>
        <taxon>Kitasatosporales</taxon>
        <taxon>Streptomycetaceae</taxon>
        <taxon>Streptomyces</taxon>
    </lineage>
</organism>
<dbReference type="InterPro" id="IPR003594">
    <property type="entry name" value="HATPase_dom"/>
</dbReference>
<dbReference type="CDD" id="cd16936">
    <property type="entry name" value="HATPase_RsbW-like"/>
    <property type="match status" value="1"/>
</dbReference>
<dbReference type="PANTHER" id="PTHR35526:SF3">
    <property type="entry name" value="ANTI-SIGMA-F FACTOR RSBW"/>
    <property type="match status" value="1"/>
</dbReference>
<dbReference type="PANTHER" id="PTHR35526">
    <property type="entry name" value="ANTI-SIGMA-F FACTOR RSBW-RELATED"/>
    <property type="match status" value="1"/>
</dbReference>
<name>A0A6L6X5U1_9ACTN</name>
<keyword evidence="4" id="KW-1185">Reference proteome</keyword>
<keyword evidence="1" id="KW-0723">Serine/threonine-protein kinase</keyword>
<evidence type="ECO:0000256" key="1">
    <source>
        <dbReference type="ARBA" id="ARBA00022527"/>
    </source>
</evidence>
<dbReference type="Gene3D" id="3.30.565.10">
    <property type="entry name" value="Histidine kinase-like ATPase, C-terminal domain"/>
    <property type="match status" value="1"/>
</dbReference>
<dbReference type="AlphaFoldDB" id="A0A6L6X5U1"/>
<dbReference type="SUPFAM" id="SSF55874">
    <property type="entry name" value="ATPase domain of HSP90 chaperone/DNA topoisomerase II/histidine kinase"/>
    <property type="match status" value="1"/>
</dbReference>
<reference evidence="3 4" key="1">
    <citation type="submission" date="2019-11" db="EMBL/GenBank/DDBJ databases">
        <title>Streptomyces typhae sp. nov., a novel endophytic actinomycete isolated from the root of cattail pollen (Typha angustifolia L.).</title>
        <authorList>
            <person name="Peng C."/>
        </authorList>
    </citation>
    <scope>NUCLEOTIDE SEQUENCE [LARGE SCALE GENOMIC DNA]</scope>
    <source>
        <strain evidence="4">p1417</strain>
    </source>
</reference>
<evidence type="ECO:0000313" key="4">
    <source>
        <dbReference type="Proteomes" id="UP000483802"/>
    </source>
</evidence>
<proteinExistence type="predicted"/>
<dbReference type="Pfam" id="PF13581">
    <property type="entry name" value="HATPase_c_2"/>
    <property type="match status" value="1"/>
</dbReference>
<feature type="domain" description="Histidine kinase/HSP90-like ATPase" evidence="2">
    <location>
        <begin position="24"/>
        <end position="135"/>
    </location>
</feature>
<keyword evidence="3" id="KW-0067">ATP-binding</keyword>
<dbReference type="GO" id="GO:0005524">
    <property type="term" value="F:ATP binding"/>
    <property type="evidence" value="ECO:0007669"/>
    <property type="project" value="UniProtKB-KW"/>
</dbReference>
<dbReference type="RefSeq" id="WP_079086036.1">
    <property type="nucleotide sequence ID" value="NZ_WPNZ01000022.1"/>
</dbReference>
<dbReference type="InterPro" id="IPR036890">
    <property type="entry name" value="HATPase_C_sf"/>
</dbReference>
<keyword evidence="3" id="KW-0547">Nucleotide-binding</keyword>
<dbReference type="GO" id="GO:0004674">
    <property type="term" value="F:protein serine/threonine kinase activity"/>
    <property type="evidence" value="ECO:0007669"/>
    <property type="project" value="UniProtKB-KW"/>
</dbReference>
<keyword evidence="1" id="KW-0418">Kinase</keyword>
<accession>A0A6L6X5U1</accession>
<protein>
    <submittedName>
        <fullName evidence="3">ATP-binding protein</fullName>
    </submittedName>
</protein>
<sequence length="143" mass="15054">MTAPAPDDRPAAPSLLDCPFVQGDLPRLRVLVDRYADREGLPEPRRWDFVVAVDAVASNAIEHAEGGGTLVLERADGHLACHIHGSGPGFTADAVPQEMPGADEHAAGRGLWLASLITDHLTVSTGADGSVVSLTMRLPRTST</sequence>
<evidence type="ECO:0000313" key="3">
    <source>
        <dbReference type="EMBL" id="MVO89235.1"/>
    </source>
</evidence>
<dbReference type="EMBL" id="WPNZ01000022">
    <property type="protein sequence ID" value="MVO89235.1"/>
    <property type="molecule type" value="Genomic_DNA"/>
</dbReference>